<accession>S3BUQ0</accession>
<keyword evidence="2" id="KW-0812">Transmembrane</keyword>
<dbReference type="eggNOG" id="ENOG502S7FQ">
    <property type="taxonomic scope" value="Eukaryota"/>
</dbReference>
<dbReference type="InterPro" id="IPR035213">
    <property type="entry name" value="DUF5321"/>
</dbReference>
<dbReference type="VEuPathDB" id="FungiDB:F503_01492"/>
<dbReference type="HOGENOM" id="CLU_084831_3_1_1"/>
<evidence type="ECO:0000313" key="3">
    <source>
        <dbReference type="EMBL" id="EPE03156.1"/>
    </source>
</evidence>
<proteinExistence type="predicted"/>
<sequence length="167" mass="18307">MAGAALPQHSPQFDRRIGGDDGTLPVVKAAANVRTAKEWNPATFYIFFFLFVGSMAIQMITLKKDFNTFMRQSEVKIGLLKEVVERIQKGETVDVERILGTGDPRQEAEWEAVLREIQRDETSRASKRQEKTAAAATAPASDKPAPTTPATPDSSSTGKVASITSFY</sequence>
<evidence type="ECO:0000313" key="4">
    <source>
        <dbReference type="Proteomes" id="UP000016923"/>
    </source>
</evidence>
<gene>
    <name evidence="3" type="ORF">F503_01492</name>
</gene>
<protein>
    <submittedName>
        <fullName evidence="3">Uncharacterized protein</fullName>
    </submittedName>
</protein>
<keyword evidence="2" id="KW-0472">Membrane</keyword>
<reference evidence="3 4" key="1">
    <citation type="journal article" date="2013" name="BMC Genomics">
        <title>The genome and transcriptome of the pine saprophyte Ophiostoma piceae, and a comparison with the bark beetle-associated pine pathogen Grosmannia clavigera.</title>
        <authorList>
            <person name="Haridas S."/>
            <person name="Wang Y."/>
            <person name="Lim L."/>
            <person name="Massoumi Alamouti S."/>
            <person name="Jackman S."/>
            <person name="Docking R."/>
            <person name="Robertson G."/>
            <person name="Birol I."/>
            <person name="Bohlmann J."/>
            <person name="Breuil C."/>
        </authorList>
    </citation>
    <scope>NUCLEOTIDE SEQUENCE [LARGE SCALE GENOMIC DNA]</scope>
    <source>
        <strain evidence="3 4">UAMH 11346</strain>
    </source>
</reference>
<dbReference type="AlphaFoldDB" id="S3BUQ0"/>
<dbReference type="OrthoDB" id="2253354at2759"/>
<evidence type="ECO:0000256" key="1">
    <source>
        <dbReference type="SAM" id="MobiDB-lite"/>
    </source>
</evidence>
<feature type="compositionally biased region" description="Polar residues" evidence="1">
    <location>
        <begin position="158"/>
        <end position="167"/>
    </location>
</feature>
<keyword evidence="2" id="KW-1133">Transmembrane helix</keyword>
<dbReference type="EMBL" id="KE148170">
    <property type="protein sequence ID" value="EPE03156.1"/>
    <property type="molecule type" value="Genomic_DNA"/>
</dbReference>
<feature type="compositionally biased region" description="Basic and acidic residues" evidence="1">
    <location>
        <begin position="118"/>
        <end position="131"/>
    </location>
</feature>
<feature type="transmembrane region" description="Helical" evidence="2">
    <location>
        <begin position="42"/>
        <end position="62"/>
    </location>
</feature>
<name>S3BUQ0_OPHP1</name>
<feature type="region of interest" description="Disordered" evidence="1">
    <location>
        <begin position="118"/>
        <end position="167"/>
    </location>
</feature>
<organism evidence="3 4">
    <name type="scientific">Ophiostoma piceae (strain UAMH 11346)</name>
    <name type="common">Sap stain fungus</name>
    <dbReference type="NCBI Taxonomy" id="1262450"/>
    <lineage>
        <taxon>Eukaryota</taxon>
        <taxon>Fungi</taxon>
        <taxon>Dikarya</taxon>
        <taxon>Ascomycota</taxon>
        <taxon>Pezizomycotina</taxon>
        <taxon>Sordariomycetes</taxon>
        <taxon>Sordariomycetidae</taxon>
        <taxon>Ophiostomatales</taxon>
        <taxon>Ophiostomataceae</taxon>
        <taxon>Ophiostoma</taxon>
    </lineage>
</organism>
<dbReference type="Pfam" id="PF17254">
    <property type="entry name" value="DUF5321"/>
    <property type="match status" value="1"/>
</dbReference>
<evidence type="ECO:0000256" key="2">
    <source>
        <dbReference type="SAM" id="Phobius"/>
    </source>
</evidence>
<keyword evidence="4" id="KW-1185">Reference proteome</keyword>
<feature type="compositionally biased region" description="Low complexity" evidence="1">
    <location>
        <begin position="132"/>
        <end position="157"/>
    </location>
</feature>
<dbReference type="OMA" id="KEHEWED"/>
<dbReference type="Proteomes" id="UP000016923">
    <property type="component" value="Unassembled WGS sequence"/>
</dbReference>